<dbReference type="GO" id="GO:0070063">
    <property type="term" value="F:RNA polymerase binding"/>
    <property type="evidence" value="ECO:0007669"/>
    <property type="project" value="InterPro"/>
</dbReference>
<protein>
    <submittedName>
        <fullName evidence="3">GreA/GreB family elongation factor</fullName>
    </submittedName>
</protein>
<gene>
    <name evidence="3" type="ORF">HWQ56_24895</name>
</gene>
<dbReference type="PANTHER" id="PTHR30437">
    <property type="entry name" value="TRANSCRIPTION ELONGATION FACTOR GREA"/>
    <property type="match status" value="1"/>
</dbReference>
<accession>A0A7D5D9G7</accession>
<keyword evidence="3" id="KW-0648">Protein biosynthesis</keyword>
<dbReference type="InterPro" id="IPR001437">
    <property type="entry name" value="Tscrpt_elong_fac_GreA/B_C"/>
</dbReference>
<feature type="region of interest" description="Disordered" evidence="1">
    <location>
        <begin position="1"/>
        <end position="24"/>
    </location>
</feature>
<evidence type="ECO:0000313" key="3">
    <source>
        <dbReference type="EMBL" id="QKZ06839.1"/>
    </source>
</evidence>
<dbReference type="SUPFAM" id="SSF54534">
    <property type="entry name" value="FKBP-like"/>
    <property type="match status" value="1"/>
</dbReference>
<dbReference type="GO" id="GO:0032784">
    <property type="term" value="P:regulation of DNA-templated transcription elongation"/>
    <property type="evidence" value="ECO:0007669"/>
    <property type="project" value="InterPro"/>
</dbReference>
<evidence type="ECO:0000313" key="4">
    <source>
        <dbReference type="Proteomes" id="UP000509568"/>
    </source>
</evidence>
<keyword evidence="4" id="KW-1185">Reference proteome</keyword>
<dbReference type="RefSeq" id="WP_158153833.1">
    <property type="nucleotide sequence ID" value="NZ_CP056030.1"/>
</dbReference>
<organism evidence="3 4">
    <name type="scientific">Pseudomonas eucalypticola</name>
    <dbReference type="NCBI Taxonomy" id="2599595"/>
    <lineage>
        <taxon>Bacteria</taxon>
        <taxon>Pseudomonadati</taxon>
        <taxon>Pseudomonadota</taxon>
        <taxon>Gammaproteobacteria</taxon>
        <taxon>Pseudomonadales</taxon>
        <taxon>Pseudomonadaceae</taxon>
        <taxon>Pseudomonas</taxon>
    </lineage>
</organism>
<name>A0A7D5D9G7_9PSED</name>
<dbReference type="GO" id="GO:0003677">
    <property type="term" value="F:DNA binding"/>
    <property type="evidence" value="ECO:0007669"/>
    <property type="project" value="InterPro"/>
</dbReference>
<dbReference type="Gene3D" id="3.10.50.30">
    <property type="entry name" value="Transcription elongation factor, GreA/GreB, C-terminal domain"/>
    <property type="match status" value="1"/>
</dbReference>
<evidence type="ECO:0000259" key="2">
    <source>
        <dbReference type="Pfam" id="PF01272"/>
    </source>
</evidence>
<dbReference type="PIRSF" id="PIRSF006092">
    <property type="entry name" value="GreA_GreB"/>
    <property type="match status" value="1"/>
</dbReference>
<reference evidence="3 4" key="1">
    <citation type="submission" date="2020-06" db="EMBL/GenBank/DDBJ databases">
        <title>Pseudomonas eucalypticola sp. nov., an endophyte of Eucalyptus dunnii leaves with biocontrol ability of eucalyptus leaf blight.</title>
        <authorList>
            <person name="Liu Y."/>
            <person name="Song Z."/>
            <person name="Zeng H."/>
            <person name="Lu M."/>
            <person name="Wang X."/>
            <person name="Lian X."/>
            <person name="Zhang Q."/>
        </authorList>
    </citation>
    <scope>NUCLEOTIDE SEQUENCE [LARGE SCALE GENOMIC DNA]</scope>
    <source>
        <strain evidence="3 4">NP-1</strain>
    </source>
</reference>
<sequence length="148" mass="16161">MSRAFVNEDHAQPTQAAERRVSDQPNYVTPQGLALLKARLRDLQGPGDDPQRLADLHYFAQRVQSAQVVNATDNGKVQIGSWVTFADTQGEEQRVCLVGEDEADATQGRINWGSPLGTALLGARVGDEVVWRRPVGDLAIEIVEIDLG</sequence>
<dbReference type="InterPro" id="IPR023459">
    <property type="entry name" value="Tscrpt_elong_fac_GreA/B_fam"/>
</dbReference>
<dbReference type="Proteomes" id="UP000509568">
    <property type="component" value="Chromosome"/>
</dbReference>
<dbReference type="Pfam" id="PF01272">
    <property type="entry name" value="GreA_GreB"/>
    <property type="match status" value="1"/>
</dbReference>
<evidence type="ECO:0000256" key="1">
    <source>
        <dbReference type="SAM" id="MobiDB-lite"/>
    </source>
</evidence>
<dbReference type="InterPro" id="IPR036953">
    <property type="entry name" value="GreA/GreB_C_sf"/>
</dbReference>
<dbReference type="EMBL" id="CP056030">
    <property type="protein sequence ID" value="QKZ06839.1"/>
    <property type="molecule type" value="Genomic_DNA"/>
</dbReference>
<feature type="domain" description="Transcription elongation factor GreA/GreB C-terminal" evidence="2">
    <location>
        <begin position="73"/>
        <end position="146"/>
    </location>
</feature>
<dbReference type="GO" id="GO:0003746">
    <property type="term" value="F:translation elongation factor activity"/>
    <property type="evidence" value="ECO:0007669"/>
    <property type="project" value="UniProtKB-KW"/>
</dbReference>
<dbReference type="PANTHER" id="PTHR30437:SF6">
    <property type="entry name" value="TRANSCRIPTION ELONGATION FACTOR GREB"/>
    <property type="match status" value="1"/>
</dbReference>
<dbReference type="GO" id="GO:0006354">
    <property type="term" value="P:DNA-templated transcription elongation"/>
    <property type="evidence" value="ECO:0007669"/>
    <property type="project" value="TreeGrafter"/>
</dbReference>
<keyword evidence="3" id="KW-0251">Elongation factor</keyword>
<feature type="compositionally biased region" description="Basic and acidic residues" evidence="1">
    <location>
        <begin position="1"/>
        <end position="22"/>
    </location>
</feature>
<dbReference type="KEGG" id="pez:HWQ56_24895"/>
<dbReference type="AlphaFoldDB" id="A0A7D5D9G7"/>
<dbReference type="FunFam" id="3.10.50.30:FF:000001">
    <property type="entry name" value="Transcription elongation factor GreA"/>
    <property type="match status" value="1"/>
</dbReference>
<proteinExistence type="predicted"/>